<dbReference type="KEGG" id="pphr:APZ00_09130"/>
<sequence>MNFKAIALGTALALGGAAPFTVQTAAAEGNYIPLLTYRTGAFAGSGIHIANGMYDYLQMLNERDGGIGGVKILLEECETGYDPQKGMECYEATKGKGALMYNPYSTGTTLQIIPKAGVDKIPVLSMGYGLSAAAVGNTFPWVFNVPDTYWDGLSVIIKYIGEQEGGMDKLKGKKIGYIFLDAGFGREPIPLLEQLSKDYGFEVTQYPVPAKEMQNQSSQWLNIRRDRPDYVIMWGWGAMNPTAIKEAVKTRFPMDKMIGVWWSAGDDDAAAGGAGAKGYKALNISGLGTDYPALADIKKLVVDARKSQTTEANFGNVLYNRGVLNSVLMAEAIRTAQEKTGKTVLTGEDVRIGLESLNITAERLEEIGLAGFAHPMKVTCEDHAGSHPVYIQEWDGTKWVKATDWIEPMKDVVRPLLEAAAKEYTEKNAPWPARTEPCPN</sequence>
<evidence type="ECO:0000313" key="4">
    <source>
        <dbReference type="EMBL" id="ALV27204.1"/>
    </source>
</evidence>
<dbReference type="Proteomes" id="UP000064921">
    <property type="component" value="Chromosome"/>
</dbReference>
<dbReference type="PANTHER" id="PTHR47235:SF1">
    <property type="entry name" value="BLR6548 PROTEIN"/>
    <property type="match status" value="1"/>
</dbReference>
<organism evidence="4 5">
    <name type="scientific">Pannonibacter phragmitetus</name>
    <dbReference type="NCBI Taxonomy" id="121719"/>
    <lineage>
        <taxon>Bacteria</taxon>
        <taxon>Pseudomonadati</taxon>
        <taxon>Pseudomonadota</taxon>
        <taxon>Alphaproteobacteria</taxon>
        <taxon>Hyphomicrobiales</taxon>
        <taxon>Stappiaceae</taxon>
        <taxon>Pannonibacter</taxon>
    </lineage>
</organism>
<dbReference type="STRING" id="121719.APZ00_09130"/>
<keyword evidence="5" id="KW-1185">Reference proteome</keyword>
<dbReference type="CDD" id="cd06334">
    <property type="entry name" value="PBP1_ABC_ligand_binding-like"/>
    <property type="match status" value="1"/>
</dbReference>
<protein>
    <submittedName>
        <fullName evidence="4">ABC transporter permease</fullName>
    </submittedName>
</protein>
<dbReference type="InterPro" id="IPR028081">
    <property type="entry name" value="Leu-bd"/>
</dbReference>
<dbReference type="AlphaFoldDB" id="A0A0U3PSS5"/>
<evidence type="ECO:0000259" key="3">
    <source>
        <dbReference type="Pfam" id="PF13458"/>
    </source>
</evidence>
<dbReference type="SUPFAM" id="SSF53822">
    <property type="entry name" value="Periplasmic binding protein-like I"/>
    <property type="match status" value="1"/>
</dbReference>
<name>A0A0U3PSS5_9HYPH</name>
<dbReference type="eggNOG" id="COG0683">
    <property type="taxonomic scope" value="Bacteria"/>
</dbReference>
<evidence type="ECO:0000313" key="5">
    <source>
        <dbReference type="Proteomes" id="UP000064921"/>
    </source>
</evidence>
<comment type="similarity">
    <text evidence="1">Belongs to the leucine-binding protein family.</text>
</comment>
<accession>A0A0U3PSS5</accession>
<dbReference type="Pfam" id="PF13458">
    <property type="entry name" value="Peripla_BP_6"/>
    <property type="match status" value="1"/>
</dbReference>
<evidence type="ECO:0000256" key="1">
    <source>
        <dbReference type="ARBA" id="ARBA00010062"/>
    </source>
</evidence>
<keyword evidence="2" id="KW-0732">Signal</keyword>
<proteinExistence type="inferred from homology"/>
<feature type="domain" description="Leucine-binding protein" evidence="3">
    <location>
        <begin position="32"/>
        <end position="396"/>
    </location>
</feature>
<reference evidence="4 5" key="1">
    <citation type="submission" date="2015-10" db="EMBL/GenBank/DDBJ databases">
        <title>The world's first case of liver abscess caused by Pannonibacter phragmitetus.</title>
        <authorList>
            <person name="Ming D."/>
            <person name="Wang M."/>
            <person name="Zhou Y."/>
            <person name="Jiang T."/>
            <person name="Hu S."/>
        </authorList>
    </citation>
    <scope>NUCLEOTIDE SEQUENCE [LARGE SCALE GENOMIC DNA]</scope>
    <source>
        <strain evidence="4 5">31801</strain>
    </source>
</reference>
<dbReference type="PANTHER" id="PTHR47235">
    <property type="entry name" value="BLR6548 PROTEIN"/>
    <property type="match status" value="1"/>
</dbReference>
<evidence type="ECO:0000256" key="2">
    <source>
        <dbReference type="ARBA" id="ARBA00022729"/>
    </source>
</evidence>
<gene>
    <name evidence="4" type="ORF">APZ00_09130</name>
</gene>
<dbReference type="EMBL" id="CP013068">
    <property type="protein sequence ID" value="ALV27204.1"/>
    <property type="molecule type" value="Genomic_DNA"/>
</dbReference>
<dbReference type="RefSeq" id="WP_058898742.1">
    <property type="nucleotide sequence ID" value="NZ_CP013068.1"/>
</dbReference>
<dbReference type="InterPro" id="IPR028082">
    <property type="entry name" value="Peripla_BP_I"/>
</dbReference>
<dbReference type="Gene3D" id="3.40.50.2300">
    <property type="match status" value="2"/>
</dbReference>